<feature type="region of interest" description="Disordered" evidence="1">
    <location>
        <begin position="192"/>
        <end position="233"/>
    </location>
</feature>
<feature type="region of interest" description="Disordered" evidence="1">
    <location>
        <begin position="67"/>
        <end position="88"/>
    </location>
</feature>
<protein>
    <submittedName>
        <fullName evidence="2">Uncharacterized protein</fullName>
    </submittedName>
</protein>
<dbReference type="EMBL" id="QGKX02001621">
    <property type="protein sequence ID" value="KAF3504285.1"/>
    <property type="molecule type" value="Genomic_DNA"/>
</dbReference>
<sequence>MLAQEYPPETLVGRMRQLGLTKMERVLTLVFSALLTQAASTGKHQDTCKEKLWKEKYPRPLKIVDHQPRDATSASVARTTTEQPPMDTNVILRPNSTQRSHMEVADDLIPPYNALKIDALNEHDIENEEEIPDADMEDPIMGTELALMEEDDLLGDDLVNVKSPEMTDHTQNMQENPILMIEASTNFGETEAAKEENEKAVTRSVTRTLFTGSQQGNQRRASPIINSKPVPQL</sequence>
<dbReference type="Proteomes" id="UP000712600">
    <property type="component" value="Unassembled WGS sequence"/>
</dbReference>
<comment type="caution">
    <text evidence="2">The sequence shown here is derived from an EMBL/GenBank/DDBJ whole genome shotgun (WGS) entry which is preliminary data.</text>
</comment>
<accession>A0A8S9NL24</accession>
<name>A0A8S9NL24_BRACR</name>
<evidence type="ECO:0000256" key="1">
    <source>
        <dbReference type="SAM" id="MobiDB-lite"/>
    </source>
</evidence>
<feature type="compositionally biased region" description="Polar residues" evidence="1">
    <location>
        <begin position="203"/>
        <end position="220"/>
    </location>
</feature>
<evidence type="ECO:0000313" key="3">
    <source>
        <dbReference type="Proteomes" id="UP000712600"/>
    </source>
</evidence>
<gene>
    <name evidence="2" type="ORF">F2Q69_00043888</name>
</gene>
<organism evidence="2 3">
    <name type="scientific">Brassica cretica</name>
    <name type="common">Mustard</name>
    <dbReference type="NCBI Taxonomy" id="69181"/>
    <lineage>
        <taxon>Eukaryota</taxon>
        <taxon>Viridiplantae</taxon>
        <taxon>Streptophyta</taxon>
        <taxon>Embryophyta</taxon>
        <taxon>Tracheophyta</taxon>
        <taxon>Spermatophyta</taxon>
        <taxon>Magnoliopsida</taxon>
        <taxon>eudicotyledons</taxon>
        <taxon>Gunneridae</taxon>
        <taxon>Pentapetalae</taxon>
        <taxon>rosids</taxon>
        <taxon>malvids</taxon>
        <taxon>Brassicales</taxon>
        <taxon>Brassicaceae</taxon>
        <taxon>Brassiceae</taxon>
        <taxon>Brassica</taxon>
    </lineage>
</organism>
<feature type="compositionally biased region" description="Basic and acidic residues" evidence="1">
    <location>
        <begin position="192"/>
        <end position="201"/>
    </location>
</feature>
<reference evidence="2" key="1">
    <citation type="submission" date="2019-12" db="EMBL/GenBank/DDBJ databases">
        <title>Genome sequencing and annotation of Brassica cretica.</title>
        <authorList>
            <person name="Studholme D.J."/>
            <person name="Sarris P."/>
        </authorList>
    </citation>
    <scope>NUCLEOTIDE SEQUENCE</scope>
    <source>
        <strain evidence="2">PFS-109/04</strain>
        <tissue evidence="2">Leaf</tissue>
    </source>
</reference>
<feature type="compositionally biased region" description="Polar residues" evidence="1">
    <location>
        <begin position="70"/>
        <end position="83"/>
    </location>
</feature>
<proteinExistence type="predicted"/>
<dbReference type="AlphaFoldDB" id="A0A8S9NL24"/>
<evidence type="ECO:0000313" key="2">
    <source>
        <dbReference type="EMBL" id="KAF3504285.1"/>
    </source>
</evidence>